<dbReference type="InterPro" id="IPR016024">
    <property type="entry name" value="ARM-type_fold"/>
</dbReference>
<dbReference type="SUPFAM" id="SSF48371">
    <property type="entry name" value="ARM repeat"/>
    <property type="match status" value="1"/>
</dbReference>
<reference evidence="1" key="1">
    <citation type="submission" date="2021-02" db="EMBL/GenBank/DDBJ databases">
        <authorList>
            <person name="Dougan E. K."/>
            <person name="Rhodes N."/>
            <person name="Thang M."/>
            <person name="Chan C."/>
        </authorList>
    </citation>
    <scope>NUCLEOTIDE SEQUENCE</scope>
</reference>
<organism evidence="1 2">
    <name type="scientific">Symbiodinium pilosum</name>
    <name type="common">Dinoflagellate</name>
    <dbReference type="NCBI Taxonomy" id="2952"/>
    <lineage>
        <taxon>Eukaryota</taxon>
        <taxon>Sar</taxon>
        <taxon>Alveolata</taxon>
        <taxon>Dinophyceae</taxon>
        <taxon>Suessiales</taxon>
        <taxon>Symbiodiniaceae</taxon>
        <taxon>Symbiodinium</taxon>
    </lineage>
</organism>
<protein>
    <submittedName>
        <fullName evidence="1">Uncharacterized protein</fullName>
    </submittedName>
</protein>
<evidence type="ECO:0000313" key="2">
    <source>
        <dbReference type="Proteomes" id="UP000649617"/>
    </source>
</evidence>
<sequence length="313" mass="35475">MSCVPLSENNERREWMQRAVLRGRFSWNTSLYLGLALASTSHQNDADPTFPRSRRSRAGVVTSWQAKDPEADLHVSHSKSKSSDVMRYLEIGGAFANAQDNAPAEDSLTAIKSRFLETWCGGNPWPYKVFHCQMWVLAQANWKLRHFPESAVKLMVPALMRDILEHCGSQDEEVRDAGLYAAHNFLDVCAAQLQEIAARQILCLVKQNLPSPDSRWHTRSPFFRAMKCLSCACRALNSSQRQECVALLASYFQLFQLDGKAQLEVISELLVFWRADADPSKTYAATTEQLLQLERSVLVHPKARSELYQLLLT</sequence>
<dbReference type="AlphaFoldDB" id="A0A812W5R3"/>
<proteinExistence type="predicted"/>
<dbReference type="Proteomes" id="UP000649617">
    <property type="component" value="Unassembled WGS sequence"/>
</dbReference>
<keyword evidence="2" id="KW-1185">Reference proteome</keyword>
<accession>A0A812W5R3</accession>
<dbReference type="EMBL" id="CAJNIZ010043600">
    <property type="protein sequence ID" value="CAE7663835.1"/>
    <property type="molecule type" value="Genomic_DNA"/>
</dbReference>
<evidence type="ECO:0000313" key="1">
    <source>
        <dbReference type="EMBL" id="CAE7663835.1"/>
    </source>
</evidence>
<comment type="caution">
    <text evidence="1">The sequence shown here is derived from an EMBL/GenBank/DDBJ whole genome shotgun (WGS) entry which is preliminary data.</text>
</comment>
<gene>
    <name evidence="1" type="ORF">SPIL2461_LOCUS18107</name>
</gene>
<name>A0A812W5R3_SYMPI</name>